<reference evidence="1 2" key="1">
    <citation type="submission" date="2020-07" db="EMBL/GenBank/DDBJ databases">
        <title>Endozoicomonas sp. nov., isolated from sediment.</title>
        <authorList>
            <person name="Gu T."/>
        </authorList>
    </citation>
    <scope>NUCLEOTIDE SEQUENCE [LARGE SCALE GENOMIC DNA]</scope>
    <source>
        <strain evidence="1 2">SM1973</strain>
    </source>
</reference>
<dbReference type="Proteomes" id="UP000569732">
    <property type="component" value="Unassembled WGS sequence"/>
</dbReference>
<gene>
    <name evidence="1" type="ORF">H0A36_21545</name>
</gene>
<proteinExistence type="predicted"/>
<evidence type="ECO:0000313" key="1">
    <source>
        <dbReference type="EMBL" id="NYZ68604.1"/>
    </source>
</evidence>
<organism evidence="1 2">
    <name type="scientific">Spartinivicinus marinus</name>
    <dbReference type="NCBI Taxonomy" id="2994442"/>
    <lineage>
        <taxon>Bacteria</taxon>
        <taxon>Pseudomonadati</taxon>
        <taxon>Pseudomonadota</taxon>
        <taxon>Gammaproteobacteria</taxon>
        <taxon>Oceanospirillales</taxon>
        <taxon>Zooshikellaceae</taxon>
        <taxon>Spartinivicinus</taxon>
    </lineage>
</organism>
<name>A0A853IEY5_9GAMM</name>
<dbReference type="EMBL" id="JACCKB010000045">
    <property type="protein sequence ID" value="NYZ68604.1"/>
    <property type="molecule type" value="Genomic_DNA"/>
</dbReference>
<sequence>MSNKFPIKQLKLYKLGEIARSEFIDTFTNSGDLLDKEKRSFFFKLLRSQKQSKKIPQIKKGKHVIKLNAVVWLHFVIPPKQTITFMLVYKDMTGEYGVIIEEVQPGSVTSMMLSNTVELEYIGDIEYMRACCAGIGAGESLTAEGLSVKRVKSAEEIKTDKMA</sequence>
<evidence type="ECO:0000313" key="2">
    <source>
        <dbReference type="Proteomes" id="UP000569732"/>
    </source>
</evidence>
<dbReference type="RefSeq" id="WP_180570606.1">
    <property type="nucleotide sequence ID" value="NZ_JACCKB010000045.1"/>
</dbReference>
<comment type="caution">
    <text evidence="1">The sequence shown here is derived from an EMBL/GenBank/DDBJ whole genome shotgun (WGS) entry which is preliminary data.</text>
</comment>
<accession>A0A853IEY5</accession>
<protein>
    <submittedName>
        <fullName evidence="1">Uncharacterized protein</fullName>
    </submittedName>
</protein>
<keyword evidence="2" id="KW-1185">Reference proteome</keyword>
<dbReference type="AlphaFoldDB" id="A0A853IEY5"/>